<evidence type="ECO:0000259" key="8">
    <source>
        <dbReference type="PROSITE" id="PS50893"/>
    </source>
</evidence>
<reference evidence="9 10" key="1">
    <citation type="journal article" date="2015" name="Genome Biol. Evol.">
        <title>Characterization of Three Mycobacterium spp. with Potential Use in Bioremediation by Genome Sequencing and Comparative Genomics.</title>
        <authorList>
            <person name="Das S."/>
            <person name="Pettersson B.M."/>
            <person name="Behra P.R."/>
            <person name="Ramesh M."/>
            <person name="Dasgupta S."/>
            <person name="Bhattacharya A."/>
            <person name="Kirsebom L.A."/>
        </authorList>
    </citation>
    <scope>NUCLEOTIDE SEQUENCE [LARGE SCALE GENOMIC DNA]</scope>
    <source>
        <strain evidence="9 10">DSM 44075</strain>
    </source>
</reference>
<dbReference type="InterPro" id="IPR003593">
    <property type="entry name" value="AAA+_ATPase"/>
</dbReference>
<dbReference type="SUPFAM" id="SSF52540">
    <property type="entry name" value="P-loop containing nucleoside triphosphate hydrolases"/>
    <property type="match status" value="1"/>
</dbReference>
<dbReference type="SMART" id="SM00382">
    <property type="entry name" value="AAA"/>
    <property type="match status" value="1"/>
</dbReference>
<evidence type="ECO:0000313" key="10">
    <source>
        <dbReference type="Proteomes" id="UP000036313"/>
    </source>
</evidence>
<organism evidence="9 10">
    <name type="scientific">Mycolicibacterium obuense</name>
    <dbReference type="NCBI Taxonomy" id="1807"/>
    <lineage>
        <taxon>Bacteria</taxon>
        <taxon>Bacillati</taxon>
        <taxon>Actinomycetota</taxon>
        <taxon>Actinomycetes</taxon>
        <taxon>Mycobacteriales</taxon>
        <taxon>Mycobacteriaceae</taxon>
        <taxon>Mycolicibacterium</taxon>
    </lineage>
</organism>
<dbReference type="PATRIC" id="fig|1807.14.peg.4332"/>
<comment type="subcellular location">
    <subcellularLocation>
        <location evidence="1">Cell membrane</location>
        <topology evidence="1">Peripheral membrane protein</topology>
    </subcellularLocation>
</comment>
<evidence type="ECO:0000256" key="1">
    <source>
        <dbReference type="ARBA" id="ARBA00004202"/>
    </source>
</evidence>
<keyword evidence="5" id="KW-0547">Nucleotide-binding</keyword>
<dbReference type="GO" id="GO:0005886">
    <property type="term" value="C:plasma membrane"/>
    <property type="evidence" value="ECO:0007669"/>
    <property type="project" value="UniProtKB-SubCell"/>
</dbReference>
<keyword evidence="7" id="KW-0472">Membrane</keyword>
<dbReference type="Proteomes" id="UP000036313">
    <property type="component" value="Unassembled WGS sequence"/>
</dbReference>
<evidence type="ECO:0000256" key="4">
    <source>
        <dbReference type="ARBA" id="ARBA00022475"/>
    </source>
</evidence>
<dbReference type="GO" id="GO:0005524">
    <property type="term" value="F:ATP binding"/>
    <property type="evidence" value="ECO:0007669"/>
    <property type="project" value="UniProtKB-KW"/>
</dbReference>
<dbReference type="PANTHER" id="PTHR43297:SF2">
    <property type="entry name" value="DIPEPTIDE TRANSPORT ATP-BINDING PROTEIN DPPD"/>
    <property type="match status" value="1"/>
</dbReference>
<dbReference type="GO" id="GO:0016887">
    <property type="term" value="F:ATP hydrolysis activity"/>
    <property type="evidence" value="ECO:0007669"/>
    <property type="project" value="InterPro"/>
</dbReference>
<comment type="similarity">
    <text evidence="2">Belongs to the ABC transporter superfamily.</text>
</comment>
<dbReference type="PANTHER" id="PTHR43297">
    <property type="entry name" value="OLIGOPEPTIDE TRANSPORT ATP-BINDING PROTEIN APPD"/>
    <property type="match status" value="1"/>
</dbReference>
<keyword evidence="6 9" id="KW-0067">ATP-binding</keyword>
<dbReference type="InterPro" id="IPR050388">
    <property type="entry name" value="ABC_Ni/Peptide_Import"/>
</dbReference>
<gene>
    <name evidence="9" type="primary">oppD_2</name>
    <name evidence="9" type="ORF">MOBUDSM44075_04298</name>
</gene>
<dbReference type="EMBL" id="JYNU01000057">
    <property type="protein sequence ID" value="KMO68878.1"/>
    <property type="molecule type" value="Genomic_DNA"/>
</dbReference>
<dbReference type="PROSITE" id="PS50893">
    <property type="entry name" value="ABC_TRANSPORTER_2"/>
    <property type="match status" value="1"/>
</dbReference>
<dbReference type="CDD" id="cd03257">
    <property type="entry name" value="ABC_NikE_OppD_transporters"/>
    <property type="match status" value="1"/>
</dbReference>
<evidence type="ECO:0000256" key="7">
    <source>
        <dbReference type="ARBA" id="ARBA00023136"/>
    </source>
</evidence>
<dbReference type="Pfam" id="PF00005">
    <property type="entry name" value="ABC_tran"/>
    <property type="match status" value="1"/>
</dbReference>
<sequence length="283" mass="30908">MNATLLTIRDLTVDVPSKGATKRLLNGVDLTVGAGEAVALVGESGSGKSLTTRAVMRLLPERFVAGGTIEFDGADVLAMKRAELQRFRGRDVGMIFQDPRAHINPVHRVDDFLTEALRITRGVSRSDAEDRAVTLLEEVGVRNAGQRMRQYPHQLSGGLLQRVLIASVLLAEPTLLLADEPTTALDVTAQSDVMAIIGEQRQQRGLALLFITHDLELAAACCDRIAVMYAGEIVEQGPDVYDDPRHPYTRELLSARPSIDHRSDRLPVLQYNRTVHAESKAGA</sequence>
<dbReference type="InterPro" id="IPR003439">
    <property type="entry name" value="ABC_transporter-like_ATP-bd"/>
</dbReference>
<protein>
    <submittedName>
        <fullName evidence="9">Oligopeptide transport ATP-binding protein OppD</fullName>
    </submittedName>
</protein>
<feature type="domain" description="ABC transporter" evidence="8">
    <location>
        <begin position="6"/>
        <end position="255"/>
    </location>
</feature>
<comment type="caution">
    <text evidence="9">The sequence shown here is derived from an EMBL/GenBank/DDBJ whole genome shotgun (WGS) entry which is preliminary data.</text>
</comment>
<evidence type="ECO:0000256" key="6">
    <source>
        <dbReference type="ARBA" id="ARBA00022840"/>
    </source>
</evidence>
<evidence type="ECO:0000256" key="3">
    <source>
        <dbReference type="ARBA" id="ARBA00022448"/>
    </source>
</evidence>
<keyword evidence="4" id="KW-1003">Cell membrane</keyword>
<dbReference type="AlphaFoldDB" id="A0A0J6VHC1"/>
<evidence type="ECO:0000256" key="2">
    <source>
        <dbReference type="ARBA" id="ARBA00005417"/>
    </source>
</evidence>
<dbReference type="InterPro" id="IPR027417">
    <property type="entry name" value="P-loop_NTPase"/>
</dbReference>
<accession>A0A0J6VHC1</accession>
<name>A0A0J6VHC1_9MYCO</name>
<evidence type="ECO:0000256" key="5">
    <source>
        <dbReference type="ARBA" id="ARBA00022741"/>
    </source>
</evidence>
<dbReference type="RefSeq" id="WP_201778409.1">
    <property type="nucleotide sequence ID" value="NZ_JYNU01000057.1"/>
</dbReference>
<proteinExistence type="inferred from homology"/>
<evidence type="ECO:0000313" key="9">
    <source>
        <dbReference type="EMBL" id="KMO68878.1"/>
    </source>
</evidence>
<dbReference type="Gene3D" id="3.40.50.300">
    <property type="entry name" value="P-loop containing nucleotide triphosphate hydrolases"/>
    <property type="match status" value="1"/>
</dbReference>
<keyword evidence="3" id="KW-0813">Transport</keyword>